<accession>A0A8J4B5L3</accession>
<protein>
    <submittedName>
        <fullName evidence="2">Uncharacterized protein</fullName>
    </submittedName>
</protein>
<feature type="compositionally biased region" description="Basic and acidic residues" evidence="1">
    <location>
        <begin position="87"/>
        <end position="96"/>
    </location>
</feature>
<name>A0A8J4B5L3_9CHLO</name>
<proteinExistence type="predicted"/>
<gene>
    <name evidence="2" type="ORF">Vafri_7821</name>
</gene>
<comment type="caution">
    <text evidence="2">The sequence shown here is derived from an EMBL/GenBank/DDBJ whole genome shotgun (WGS) entry which is preliminary data.</text>
</comment>
<reference evidence="2" key="1">
    <citation type="journal article" date="2021" name="Proc. Natl. Acad. Sci. U.S.A.">
        <title>Three genomes in the algal genus Volvox reveal the fate of a haploid sex-determining region after a transition to homothallism.</title>
        <authorList>
            <person name="Yamamoto K."/>
            <person name="Hamaji T."/>
            <person name="Kawai-Toyooka H."/>
            <person name="Matsuzaki R."/>
            <person name="Takahashi F."/>
            <person name="Nishimura Y."/>
            <person name="Kawachi M."/>
            <person name="Noguchi H."/>
            <person name="Minakuchi Y."/>
            <person name="Umen J.G."/>
            <person name="Toyoda A."/>
            <person name="Nozaki H."/>
        </authorList>
    </citation>
    <scope>NUCLEOTIDE SEQUENCE</scope>
    <source>
        <strain evidence="2">NIES-3780</strain>
    </source>
</reference>
<organism evidence="2 3">
    <name type="scientific">Volvox africanus</name>
    <dbReference type="NCBI Taxonomy" id="51714"/>
    <lineage>
        <taxon>Eukaryota</taxon>
        <taxon>Viridiplantae</taxon>
        <taxon>Chlorophyta</taxon>
        <taxon>core chlorophytes</taxon>
        <taxon>Chlorophyceae</taxon>
        <taxon>CS clade</taxon>
        <taxon>Chlamydomonadales</taxon>
        <taxon>Volvocaceae</taxon>
        <taxon>Volvox</taxon>
    </lineage>
</organism>
<feature type="compositionally biased region" description="Low complexity" evidence="1">
    <location>
        <begin position="73"/>
        <end position="82"/>
    </location>
</feature>
<dbReference type="Proteomes" id="UP000747399">
    <property type="component" value="Unassembled WGS sequence"/>
</dbReference>
<evidence type="ECO:0000313" key="3">
    <source>
        <dbReference type="Proteomes" id="UP000747399"/>
    </source>
</evidence>
<evidence type="ECO:0000256" key="1">
    <source>
        <dbReference type="SAM" id="MobiDB-lite"/>
    </source>
</evidence>
<evidence type="ECO:0000313" key="2">
    <source>
        <dbReference type="EMBL" id="GIL51912.1"/>
    </source>
</evidence>
<feature type="region of interest" description="Disordered" evidence="1">
    <location>
        <begin position="73"/>
        <end position="98"/>
    </location>
</feature>
<dbReference type="EMBL" id="BNCO01000012">
    <property type="protein sequence ID" value="GIL51912.1"/>
    <property type="molecule type" value="Genomic_DNA"/>
</dbReference>
<sequence length="107" mass="11653">MLLAKIAEDKMPKTKAEAISFIGNTVLQISTVSDRQKALLQNLNCTINGNILNCLTKHQAAIMIENYIKNKCNSGSSSCKTSPHSPTDPHDDRDGDGVPFCVSLHQI</sequence>
<keyword evidence="3" id="KW-1185">Reference proteome</keyword>
<dbReference type="AlphaFoldDB" id="A0A8J4B5L3"/>